<keyword evidence="5" id="KW-1185">Reference proteome</keyword>
<dbReference type="RefSeq" id="WP_184264254.1">
    <property type="nucleotide sequence ID" value="NZ_JACIIX010000011.1"/>
</dbReference>
<evidence type="ECO:0000256" key="1">
    <source>
        <dbReference type="SAM" id="MobiDB-lite"/>
    </source>
</evidence>
<evidence type="ECO:0000313" key="4">
    <source>
        <dbReference type="EMBL" id="MBB6211441.1"/>
    </source>
</evidence>
<feature type="chain" id="PRO_5031456802" evidence="2">
    <location>
        <begin position="28"/>
        <end position="119"/>
    </location>
</feature>
<name>A0A7X0DMU7_NOVIT</name>
<dbReference type="InterPro" id="IPR002048">
    <property type="entry name" value="EF_hand_dom"/>
</dbReference>
<dbReference type="EMBL" id="JACIIX010000011">
    <property type="protein sequence ID" value="MBB6211441.1"/>
    <property type="molecule type" value="Genomic_DNA"/>
</dbReference>
<proteinExistence type="predicted"/>
<dbReference type="PROSITE" id="PS00018">
    <property type="entry name" value="EF_HAND_1"/>
    <property type="match status" value="1"/>
</dbReference>
<evidence type="ECO:0000313" key="5">
    <source>
        <dbReference type="Proteomes" id="UP000544872"/>
    </source>
</evidence>
<dbReference type="InterPro" id="IPR018247">
    <property type="entry name" value="EF_Hand_1_Ca_BS"/>
</dbReference>
<feature type="region of interest" description="Disordered" evidence="1">
    <location>
        <begin position="81"/>
        <end position="119"/>
    </location>
</feature>
<organism evidence="4 5">
    <name type="scientific">Novispirillum itersonii</name>
    <name type="common">Aquaspirillum itersonii</name>
    <dbReference type="NCBI Taxonomy" id="189"/>
    <lineage>
        <taxon>Bacteria</taxon>
        <taxon>Pseudomonadati</taxon>
        <taxon>Pseudomonadota</taxon>
        <taxon>Alphaproteobacteria</taxon>
        <taxon>Rhodospirillales</taxon>
        <taxon>Novispirillaceae</taxon>
        <taxon>Novispirillum</taxon>
    </lineage>
</organism>
<comment type="caution">
    <text evidence="4">The sequence shown here is derived from an EMBL/GenBank/DDBJ whole genome shotgun (WGS) entry which is preliminary data.</text>
</comment>
<keyword evidence="2" id="KW-0732">Signal</keyword>
<feature type="signal peptide" evidence="2">
    <location>
        <begin position="1"/>
        <end position="27"/>
    </location>
</feature>
<evidence type="ECO:0000256" key="2">
    <source>
        <dbReference type="SAM" id="SignalP"/>
    </source>
</evidence>
<sequence>MTARKTFAIGLIASALTLGAISLPAMAADATGCPTPPAHGPMKDGPVSKQDFLSMHASRFDQMDANKDGLLSREEMAAFHKAMKECRGERHGKKGDHPRDGMKRGPAPAPQALPDRDEP</sequence>
<gene>
    <name evidence="4" type="ORF">FHS48_002880</name>
</gene>
<dbReference type="GO" id="GO:0005509">
    <property type="term" value="F:calcium ion binding"/>
    <property type="evidence" value="ECO:0007669"/>
    <property type="project" value="InterPro"/>
</dbReference>
<dbReference type="SUPFAM" id="SSF47473">
    <property type="entry name" value="EF-hand"/>
    <property type="match status" value="1"/>
</dbReference>
<reference evidence="4 5" key="1">
    <citation type="submission" date="2020-08" db="EMBL/GenBank/DDBJ databases">
        <title>Genomic Encyclopedia of Type Strains, Phase IV (KMG-IV): sequencing the most valuable type-strain genomes for metagenomic binning, comparative biology and taxonomic classification.</title>
        <authorList>
            <person name="Goeker M."/>
        </authorList>
    </citation>
    <scope>NUCLEOTIDE SEQUENCE [LARGE SCALE GENOMIC DNA]</scope>
    <source>
        <strain evidence="4 5">DSM 11590</strain>
    </source>
</reference>
<dbReference type="AlphaFoldDB" id="A0A7X0DMU7"/>
<dbReference type="Gene3D" id="1.10.238.10">
    <property type="entry name" value="EF-hand"/>
    <property type="match status" value="1"/>
</dbReference>
<dbReference type="Pfam" id="PF13202">
    <property type="entry name" value="EF-hand_5"/>
    <property type="match status" value="1"/>
</dbReference>
<evidence type="ECO:0000259" key="3">
    <source>
        <dbReference type="PROSITE" id="PS50222"/>
    </source>
</evidence>
<dbReference type="Proteomes" id="UP000544872">
    <property type="component" value="Unassembled WGS sequence"/>
</dbReference>
<feature type="compositionally biased region" description="Basic and acidic residues" evidence="1">
    <location>
        <begin position="81"/>
        <end position="103"/>
    </location>
</feature>
<accession>A0A7X0DMU7</accession>
<dbReference type="PROSITE" id="PS50222">
    <property type="entry name" value="EF_HAND_2"/>
    <property type="match status" value="1"/>
</dbReference>
<dbReference type="InterPro" id="IPR011992">
    <property type="entry name" value="EF-hand-dom_pair"/>
</dbReference>
<feature type="domain" description="EF-hand" evidence="3">
    <location>
        <begin position="60"/>
        <end position="86"/>
    </location>
</feature>
<protein>
    <submittedName>
        <fullName evidence="4">Spy/CpxP family protein refolding chaperone</fullName>
    </submittedName>
</protein>